<feature type="compositionally biased region" description="Acidic residues" evidence="1">
    <location>
        <begin position="247"/>
        <end position="258"/>
    </location>
</feature>
<comment type="caution">
    <text evidence="3">The sequence shown here is derived from an EMBL/GenBank/DDBJ whole genome shotgun (WGS) entry which is preliminary data.</text>
</comment>
<dbReference type="Proteomes" id="UP001281656">
    <property type="component" value="Unassembled WGS sequence"/>
</dbReference>
<feature type="compositionally biased region" description="Basic and acidic residues" evidence="1">
    <location>
        <begin position="217"/>
        <end position="228"/>
    </location>
</feature>
<reference evidence="3 4" key="1">
    <citation type="submission" date="2023-04" db="EMBL/GenBank/DDBJ databases">
        <title>Clostridium tannerae sp. nov., isolated from the fecal material of an alpaca.</title>
        <authorList>
            <person name="Miller S."/>
            <person name="Hendry M."/>
            <person name="King J."/>
            <person name="Sankaranarayanan K."/>
            <person name="Lawson P.A."/>
        </authorList>
    </citation>
    <scope>NUCLEOTIDE SEQUENCE [LARGE SCALE GENOMIC DNA]</scope>
    <source>
        <strain evidence="3 4">A1-XYC3</strain>
    </source>
</reference>
<dbReference type="Pfam" id="PF25538">
    <property type="entry name" value="DUF7922"/>
    <property type="match status" value="1"/>
</dbReference>
<evidence type="ECO:0000313" key="4">
    <source>
        <dbReference type="Proteomes" id="UP001281656"/>
    </source>
</evidence>
<dbReference type="InterPro" id="IPR057682">
    <property type="entry name" value="DUF7922"/>
</dbReference>
<name>A0ABU4JW91_9CLOT</name>
<organism evidence="3 4">
    <name type="scientific">Clostridium tanneri</name>
    <dbReference type="NCBI Taxonomy" id="3037988"/>
    <lineage>
        <taxon>Bacteria</taxon>
        <taxon>Bacillati</taxon>
        <taxon>Bacillota</taxon>
        <taxon>Clostridia</taxon>
        <taxon>Eubacteriales</taxon>
        <taxon>Clostridiaceae</taxon>
        <taxon>Clostridium</taxon>
    </lineage>
</organism>
<feature type="compositionally biased region" description="Acidic residues" evidence="1">
    <location>
        <begin position="266"/>
        <end position="283"/>
    </location>
</feature>
<accession>A0ABU4JW91</accession>
<sequence>MAQKKSYSRYFIILQEDEKGYSLASDKVASGYAKLELKNDKCKISYYVQNLKKEVAPYYMVLICNKKDVKKIIKIGEMNIDDYGRADICYEYPVGNVAGSGISMDKVSGAAIVRVLSGNIVPVMSGFASTEIPQWKSFEMIEDKDRGIDEEEKVINKESAEEKSIFDKYEESIERVKEEEKEALDVPEEQDDLQQIRNAVIKDENIVEATEEDGEEESPRIPEEEKVSEPSVEEERESEPVPLLGEENQDRDDQESIEEDNKNEQSDETSDSEADEYRNDEEDYPRGGTAKFFKGLVKDFDELPGICREIKRCRWYKVPISCKEDMQDMRDHDRHRIIYYPMQSYFQYIKKYGHCLIGYKCDKSGEVKYLIYGVPGLKDVKEQPFGGRSGFVTWVPVDKDETFGYWLMFYDFKTSTILIPVKK</sequence>
<dbReference type="EMBL" id="JARUJP010000020">
    <property type="protein sequence ID" value="MDW8802440.1"/>
    <property type="molecule type" value="Genomic_DNA"/>
</dbReference>
<feature type="region of interest" description="Disordered" evidence="1">
    <location>
        <begin position="179"/>
        <end position="288"/>
    </location>
</feature>
<proteinExistence type="predicted"/>
<evidence type="ECO:0000259" key="2">
    <source>
        <dbReference type="Pfam" id="PF25538"/>
    </source>
</evidence>
<evidence type="ECO:0000313" key="3">
    <source>
        <dbReference type="EMBL" id="MDW8802440.1"/>
    </source>
</evidence>
<protein>
    <recommendedName>
        <fullName evidence="2">DUF7922 domain-containing protein</fullName>
    </recommendedName>
</protein>
<gene>
    <name evidence="3" type="ORF">P8V03_14925</name>
</gene>
<evidence type="ECO:0000256" key="1">
    <source>
        <dbReference type="SAM" id="MobiDB-lite"/>
    </source>
</evidence>
<dbReference type="RefSeq" id="WP_261670422.1">
    <property type="nucleotide sequence ID" value="NZ_JARUJP010000020.1"/>
</dbReference>
<keyword evidence="4" id="KW-1185">Reference proteome</keyword>
<feature type="domain" description="DUF7922" evidence="2">
    <location>
        <begin position="10"/>
        <end position="129"/>
    </location>
</feature>